<keyword evidence="1" id="KW-0812">Transmembrane</keyword>
<keyword evidence="1" id="KW-0472">Membrane</keyword>
<name>A0A1F6V5L0_9BACT</name>
<evidence type="ECO:0000256" key="1">
    <source>
        <dbReference type="SAM" id="Phobius"/>
    </source>
</evidence>
<sequence>MNMKKIISFSLLLLSVGIFLGYSSYTKGPFDYNTAQFIGYLFYWGVVLFIVSLFAFVLDTKKYKIYSLITLVYVLISILLAYETGGGSGAIVSFDGKDLTLFFAGLYSFISIIYFIVQLFKNRKVGKN</sequence>
<comment type="caution">
    <text evidence="2">The sequence shown here is derived from an EMBL/GenBank/DDBJ whole genome shotgun (WGS) entry which is preliminary data.</text>
</comment>
<feature type="transmembrane region" description="Helical" evidence="1">
    <location>
        <begin position="37"/>
        <end position="58"/>
    </location>
</feature>
<feature type="transmembrane region" description="Helical" evidence="1">
    <location>
        <begin position="102"/>
        <end position="120"/>
    </location>
</feature>
<dbReference type="EMBL" id="MFTP01000024">
    <property type="protein sequence ID" value="OGI64957.1"/>
    <property type="molecule type" value="Genomic_DNA"/>
</dbReference>
<evidence type="ECO:0000313" key="2">
    <source>
        <dbReference type="EMBL" id="OGI64957.1"/>
    </source>
</evidence>
<evidence type="ECO:0000313" key="3">
    <source>
        <dbReference type="Proteomes" id="UP000177370"/>
    </source>
</evidence>
<accession>A0A1F6V5L0</accession>
<reference evidence="2 3" key="1">
    <citation type="journal article" date="2016" name="Nat. Commun.">
        <title>Thousands of microbial genomes shed light on interconnected biogeochemical processes in an aquifer system.</title>
        <authorList>
            <person name="Anantharaman K."/>
            <person name="Brown C.T."/>
            <person name="Hug L.A."/>
            <person name="Sharon I."/>
            <person name="Castelle C.J."/>
            <person name="Probst A.J."/>
            <person name="Thomas B.C."/>
            <person name="Singh A."/>
            <person name="Wilkins M.J."/>
            <person name="Karaoz U."/>
            <person name="Brodie E.L."/>
            <person name="Williams K.H."/>
            <person name="Hubbard S.S."/>
            <person name="Banfield J.F."/>
        </authorList>
    </citation>
    <scope>NUCLEOTIDE SEQUENCE [LARGE SCALE GENOMIC DNA]</scope>
</reference>
<feature type="transmembrane region" description="Helical" evidence="1">
    <location>
        <begin position="65"/>
        <end position="82"/>
    </location>
</feature>
<organism evidence="2 3">
    <name type="scientific">Candidatus Nomurabacteria bacterium RIFCSPHIGHO2_01_FULL_40_24b</name>
    <dbReference type="NCBI Taxonomy" id="1801739"/>
    <lineage>
        <taxon>Bacteria</taxon>
        <taxon>Candidatus Nomuraibacteriota</taxon>
    </lineage>
</organism>
<gene>
    <name evidence="2" type="ORF">A2647_02035</name>
</gene>
<proteinExistence type="predicted"/>
<protein>
    <submittedName>
        <fullName evidence="2">Uncharacterized protein</fullName>
    </submittedName>
</protein>
<dbReference type="AlphaFoldDB" id="A0A1F6V5L0"/>
<dbReference type="Proteomes" id="UP000177370">
    <property type="component" value="Unassembled WGS sequence"/>
</dbReference>
<keyword evidence="1" id="KW-1133">Transmembrane helix</keyword>